<dbReference type="InParanoid" id="B4CYK6"/>
<evidence type="ECO:0000313" key="1">
    <source>
        <dbReference type="EMBL" id="EDY20547.1"/>
    </source>
</evidence>
<dbReference type="STRING" id="497964.CfE428DRAFT_1744"/>
<organism evidence="1 2">
    <name type="scientific">Chthoniobacter flavus Ellin428</name>
    <dbReference type="NCBI Taxonomy" id="497964"/>
    <lineage>
        <taxon>Bacteria</taxon>
        <taxon>Pseudomonadati</taxon>
        <taxon>Verrucomicrobiota</taxon>
        <taxon>Spartobacteria</taxon>
        <taxon>Chthoniobacterales</taxon>
        <taxon>Chthoniobacteraceae</taxon>
        <taxon>Chthoniobacter</taxon>
    </lineage>
</organism>
<gene>
    <name evidence="1" type="ORF">CfE428DRAFT_1744</name>
</gene>
<comment type="caution">
    <text evidence="1">The sequence shown here is derived from an EMBL/GenBank/DDBJ whole genome shotgun (WGS) entry which is preliminary data.</text>
</comment>
<accession>B4CYK6</accession>
<dbReference type="Proteomes" id="UP000005824">
    <property type="component" value="Unassembled WGS sequence"/>
</dbReference>
<proteinExistence type="predicted"/>
<keyword evidence="2" id="KW-1185">Reference proteome</keyword>
<dbReference type="AlphaFoldDB" id="B4CYK6"/>
<dbReference type="EMBL" id="ABVL01000004">
    <property type="protein sequence ID" value="EDY20547.1"/>
    <property type="molecule type" value="Genomic_DNA"/>
</dbReference>
<sequence>MSITGIVENDTIKLPVHLPDGTQVEICVLEENTPPTEPEFLRKILAVAGQKTGLLATF</sequence>
<dbReference type="RefSeq" id="WP_006979070.1">
    <property type="nucleotide sequence ID" value="NZ_ABVL01000004.1"/>
</dbReference>
<name>B4CYK6_9BACT</name>
<protein>
    <submittedName>
        <fullName evidence="1">Uncharacterized protein</fullName>
    </submittedName>
</protein>
<reference evidence="1 2" key="1">
    <citation type="journal article" date="2011" name="J. Bacteriol.">
        <title>Genome sequence of Chthoniobacter flavus Ellin428, an aerobic heterotrophic soil bacterium.</title>
        <authorList>
            <person name="Kant R."/>
            <person name="van Passel M.W."/>
            <person name="Palva A."/>
            <person name="Lucas S."/>
            <person name="Lapidus A."/>
            <person name="Glavina Del Rio T."/>
            <person name="Dalin E."/>
            <person name="Tice H."/>
            <person name="Bruce D."/>
            <person name="Goodwin L."/>
            <person name="Pitluck S."/>
            <person name="Larimer F.W."/>
            <person name="Land M.L."/>
            <person name="Hauser L."/>
            <person name="Sangwan P."/>
            <person name="de Vos W.M."/>
            <person name="Janssen P.H."/>
            <person name="Smidt H."/>
        </authorList>
    </citation>
    <scope>NUCLEOTIDE SEQUENCE [LARGE SCALE GENOMIC DNA]</scope>
    <source>
        <strain evidence="1 2">Ellin428</strain>
    </source>
</reference>
<evidence type="ECO:0000313" key="2">
    <source>
        <dbReference type="Proteomes" id="UP000005824"/>
    </source>
</evidence>